<evidence type="ECO:0000313" key="1">
    <source>
        <dbReference type="EMBL" id="KAF2902025.1"/>
    </source>
</evidence>
<organism evidence="1 2">
    <name type="scientific">Ignelater luminosus</name>
    <name type="common">Cucubano</name>
    <name type="synonym">Pyrophorus luminosus</name>
    <dbReference type="NCBI Taxonomy" id="2038154"/>
    <lineage>
        <taxon>Eukaryota</taxon>
        <taxon>Metazoa</taxon>
        <taxon>Ecdysozoa</taxon>
        <taxon>Arthropoda</taxon>
        <taxon>Hexapoda</taxon>
        <taxon>Insecta</taxon>
        <taxon>Pterygota</taxon>
        <taxon>Neoptera</taxon>
        <taxon>Endopterygota</taxon>
        <taxon>Coleoptera</taxon>
        <taxon>Polyphaga</taxon>
        <taxon>Elateriformia</taxon>
        <taxon>Elateroidea</taxon>
        <taxon>Elateridae</taxon>
        <taxon>Agrypninae</taxon>
        <taxon>Pyrophorini</taxon>
        <taxon>Ignelater</taxon>
    </lineage>
</organism>
<sequence>MFSASYINVCNRDDPQLSECIKCSIIALLPRLKVDIPELNVPSIEPLALPGSALDTSSENLFNSDPVLGKGANDAINENIGSFFEELRPNFEEVLSNRFTDIANKITKTFDYDDLFPKGS</sequence>
<accession>A0A8K0GEU0</accession>
<dbReference type="AlphaFoldDB" id="A0A8K0GEU0"/>
<dbReference type="InterPro" id="IPR010562">
    <property type="entry name" value="Haemolymph_juvenile_hormone-bd"/>
</dbReference>
<dbReference type="GO" id="GO:0005615">
    <property type="term" value="C:extracellular space"/>
    <property type="evidence" value="ECO:0007669"/>
    <property type="project" value="TreeGrafter"/>
</dbReference>
<dbReference type="PANTHER" id="PTHR11008:SF39">
    <property type="entry name" value="CIRCADIAN CLOCK-CONTROLLED PROTEIN-LIKE PROTEIN"/>
    <property type="match status" value="1"/>
</dbReference>
<dbReference type="Proteomes" id="UP000801492">
    <property type="component" value="Unassembled WGS sequence"/>
</dbReference>
<dbReference type="InterPro" id="IPR038606">
    <property type="entry name" value="To_sf"/>
</dbReference>
<comment type="caution">
    <text evidence="1">The sequence shown here is derived from an EMBL/GenBank/DDBJ whole genome shotgun (WGS) entry which is preliminary data.</text>
</comment>
<dbReference type="Gene3D" id="3.15.10.30">
    <property type="entry name" value="Haemolymph juvenile hormone binding protein"/>
    <property type="match status" value="2"/>
</dbReference>
<proteinExistence type="predicted"/>
<name>A0A8K0GEU0_IGNLU</name>
<reference evidence="1" key="1">
    <citation type="submission" date="2019-08" db="EMBL/GenBank/DDBJ databases">
        <title>The genome of the North American firefly Photinus pyralis.</title>
        <authorList>
            <consortium name="Photinus pyralis genome working group"/>
            <person name="Fallon T.R."/>
            <person name="Sander Lower S.E."/>
            <person name="Weng J.-K."/>
        </authorList>
    </citation>
    <scope>NUCLEOTIDE SEQUENCE</scope>
    <source>
        <strain evidence="1">TRF0915ILg1</strain>
        <tissue evidence="1">Whole body</tissue>
    </source>
</reference>
<keyword evidence="2" id="KW-1185">Reference proteome</keyword>
<dbReference type="Pfam" id="PF06585">
    <property type="entry name" value="JHBP"/>
    <property type="match status" value="2"/>
</dbReference>
<evidence type="ECO:0000313" key="2">
    <source>
        <dbReference type="Proteomes" id="UP000801492"/>
    </source>
</evidence>
<protein>
    <submittedName>
        <fullName evidence="1">Uncharacterized protein</fullName>
    </submittedName>
</protein>
<dbReference type="OrthoDB" id="8182977at2759"/>
<dbReference type="EMBL" id="VTPC01001415">
    <property type="protein sequence ID" value="KAF2902025.1"/>
    <property type="molecule type" value="Genomic_DNA"/>
</dbReference>
<dbReference type="PANTHER" id="PTHR11008">
    <property type="entry name" value="PROTEIN TAKEOUT-LIKE PROTEIN"/>
    <property type="match status" value="1"/>
</dbReference>
<gene>
    <name evidence="1" type="ORF">ILUMI_04162</name>
</gene>